<protein>
    <submittedName>
        <fullName evidence="1">Uncharacterized protein</fullName>
    </submittedName>
</protein>
<gene>
    <name evidence="1" type="ORF">SAMN04487941_3587</name>
</gene>
<organism evidence="1 2">
    <name type="scientific">Pontibacter akesuensis</name>
    <dbReference type="NCBI Taxonomy" id="388950"/>
    <lineage>
        <taxon>Bacteria</taxon>
        <taxon>Pseudomonadati</taxon>
        <taxon>Bacteroidota</taxon>
        <taxon>Cytophagia</taxon>
        <taxon>Cytophagales</taxon>
        <taxon>Hymenobacteraceae</taxon>
        <taxon>Pontibacter</taxon>
    </lineage>
</organism>
<dbReference type="AlphaFoldDB" id="A0A1I7KA35"/>
<dbReference type="EMBL" id="FPCA01000004">
    <property type="protein sequence ID" value="SFU94303.1"/>
    <property type="molecule type" value="Genomic_DNA"/>
</dbReference>
<dbReference type="Gene3D" id="1.10.340.20">
    <property type="entry name" value="Apc36109-like domain"/>
    <property type="match status" value="1"/>
</dbReference>
<dbReference type="Proteomes" id="UP000182491">
    <property type="component" value="Unassembled WGS sequence"/>
</dbReference>
<evidence type="ECO:0000313" key="1">
    <source>
        <dbReference type="EMBL" id="SFU94303.1"/>
    </source>
</evidence>
<name>A0A1I7KA35_9BACT</name>
<evidence type="ECO:0000313" key="2">
    <source>
        <dbReference type="Proteomes" id="UP000182491"/>
    </source>
</evidence>
<accession>A0A1I7KA35</accession>
<proteinExistence type="predicted"/>
<keyword evidence="2" id="KW-1185">Reference proteome</keyword>
<reference evidence="2" key="1">
    <citation type="submission" date="2016-10" db="EMBL/GenBank/DDBJ databases">
        <authorList>
            <person name="Varghese N."/>
        </authorList>
    </citation>
    <scope>NUCLEOTIDE SEQUENCE [LARGE SCALE GENOMIC DNA]</scope>
    <source>
        <strain evidence="2">DSM 18820</strain>
    </source>
</reference>
<sequence>MGLIEFCGPEEYDAEVSEILSKLGECGTEEEIRAMVIQVITKWFDDPGNINFYSNVGQDLMKVKNSHTWLNSR</sequence>
<dbReference type="InterPro" id="IPR023162">
    <property type="entry name" value="Apc36109-like_dom_sf"/>
</dbReference>